<dbReference type="Gramene" id="PGSC0003DMT400041300">
    <property type="protein sequence ID" value="PGSC0003DMT400041300"/>
    <property type="gene ID" value="PGSC0003DMG400015985"/>
</dbReference>
<name>M1BB64_SOLTU</name>
<dbReference type="PANTHER" id="PTHR33499:SF41">
    <property type="entry name" value="TRANSPOSON PROTEIN, CACTA, EN_SPM SUB-CLASS"/>
    <property type="match status" value="1"/>
</dbReference>
<reference evidence="2" key="1">
    <citation type="journal article" date="2011" name="Nature">
        <title>Genome sequence and analysis of the tuber crop potato.</title>
        <authorList>
            <consortium name="The Potato Genome Sequencing Consortium"/>
        </authorList>
    </citation>
    <scope>NUCLEOTIDE SEQUENCE [LARGE SCALE GENOMIC DNA]</scope>
    <source>
        <strain evidence="2">cv. DM1-3 516 R44</strain>
    </source>
</reference>
<evidence type="ECO:0000313" key="2">
    <source>
        <dbReference type="Proteomes" id="UP000011115"/>
    </source>
</evidence>
<dbReference type="EnsemblPlants" id="PGSC0003DMT400041300">
    <property type="protein sequence ID" value="PGSC0003DMT400041300"/>
    <property type="gene ID" value="PGSC0003DMG400015985"/>
</dbReference>
<keyword evidence="2" id="KW-1185">Reference proteome</keyword>
<dbReference type="HOGENOM" id="CLU_1514426_0_0_1"/>
<dbReference type="AlphaFoldDB" id="M1BB64"/>
<dbReference type="Proteomes" id="UP000011115">
    <property type="component" value="Unassembled WGS sequence"/>
</dbReference>
<protein>
    <submittedName>
        <fullName evidence="1">Uncharacterized protein</fullName>
    </submittedName>
</protein>
<accession>M1BB64</accession>
<dbReference type="PANTHER" id="PTHR33499">
    <property type="entry name" value="OS12G0282400 PROTEIN-RELATED"/>
    <property type="match status" value="1"/>
</dbReference>
<dbReference type="STRING" id="4113.M1BB64"/>
<sequence>KVKGTNICKNVAQLKHREKLNITFYQNRVVGKNYASFVTHLGILIRDSNMCPLRVHLWTDSYYYVPRGVDKSDCEWLVKEHFLSDKFKETSTRNIVNRSKFSMPHRMGSKSIRVIIYESVKMVSHHVMDFFEIVNHFFHRERAEKEARPTGRGRSFRTRWLQNGGAAPEALPQAPAPT</sequence>
<proteinExistence type="predicted"/>
<evidence type="ECO:0000313" key="1">
    <source>
        <dbReference type="EnsemblPlants" id="PGSC0003DMT400041300"/>
    </source>
</evidence>
<dbReference type="PaxDb" id="4113-PGSC0003DMT400041300"/>
<dbReference type="InParanoid" id="M1BB64"/>
<reference evidence="1" key="2">
    <citation type="submission" date="2015-06" db="UniProtKB">
        <authorList>
            <consortium name="EnsemblPlants"/>
        </authorList>
    </citation>
    <scope>IDENTIFICATION</scope>
    <source>
        <strain evidence="1">DM1-3 516 R44</strain>
    </source>
</reference>
<organism evidence="1 2">
    <name type="scientific">Solanum tuberosum</name>
    <name type="common">Potato</name>
    <dbReference type="NCBI Taxonomy" id="4113"/>
    <lineage>
        <taxon>Eukaryota</taxon>
        <taxon>Viridiplantae</taxon>
        <taxon>Streptophyta</taxon>
        <taxon>Embryophyta</taxon>
        <taxon>Tracheophyta</taxon>
        <taxon>Spermatophyta</taxon>
        <taxon>Magnoliopsida</taxon>
        <taxon>eudicotyledons</taxon>
        <taxon>Gunneridae</taxon>
        <taxon>Pentapetalae</taxon>
        <taxon>asterids</taxon>
        <taxon>lamiids</taxon>
        <taxon>Solanales</taxon>
        <taxon>Solanaceae</taxon>
        <taxon>Solanoideae</taxon>
        <taxon>Solaneae</taxon>
        <taxon>Solanum</taxon>
    </lineage>
</organism>